<organism evidence="7 8">
    <name type="scientific">Nyssa sinensis</name>
    <dbReference type="NCBI Taxonomy" id="561372"/>
    <lineage>
        <taxon>Eukaryota</taxon>
        <taxon>Viridiplantae</taxon>
        <taxon>Streptophyta</taxon>
        <taxon>Embryophyta</taxon>
        <taxon>Tracheophyta</taxon>
        <taxon>Spermatophyta</taxon>
        <taxon>Magnoliopsida</taxon>
        <taxon>eudicotyledons</taxon>
        <taxon>Gunneridae</taxon>
        <taxon>Pentapetalae</taxon>
        <taxon>asterids</taxon>
        <taxon>Cornales</taxon>
        <taxon>Nyssaceae</taxon>
        <taxon>Nyssa</taxon>
    </lineage>
</organism>
<keyword evidence="5" id="KW-0539">Nucleus</keyword>
<dbReference type="GO" id="GO:0005634">
    <property type="term" value="C:nucleus"/>
    <property type="evidence" value="ECO:0007669"/>
    <property type="project" value="UniProtKB-SubCell"/>
</dbReference>
<keyword evidence="8" id="KW-1185">Reference proteome</keyword>
<evidence type="ECO:0000259" key="6">
    <source>
        <dbReference type="SMART" id="SM01019"/>
    </source>
</evidence>
<feature type="domain" description="TF-B3" evidence="6">
    <location>
        <begin position="16"/>
        <end position="105"/>
    </location>
</feature>
<comment type="subcellular location">
    <subcellularLocation>
        <location evidence="1">Nucleus</location>
    </subcellularLocation>
</comment>
<evidence type="ECO:0000256" key="2">
    <source>
        <dbReference type="ARBA" id="ARBA00023015"/>
    </source>
</evidence>
<evidence type="ECO:0000313" key="7">
    <source>
        <dbReference type="EMBL" id="KAA8539113.1"/>
    </source>
</evidence>
<dbReference type="EMBL" id="CM018037">
    <property type="protein sequence ID" value="KAA8539113.1"/>
    <property type="molecule type" value="Genomic_DNA"/>
</dbReference>
<proteinExistence type="predicted"/>
<dbReference type="AlphaFoldDB" id="A0A5J5B7B8"/>
<evidence type="ECO:0000256" key="4">
    <source>
        <dbReference type="ARBA" id="ARBA00023163"/>
    </source>
</evidence>
<dbReference type="SUPFAM" id="SSF101936">
    <property type="entry name" value="DNA-binding pseudobarrel domain"/>
    <property type="match status" value="1"/>
</dbReference>
<evidence type="ECO:0000256" key="3">
    <source>
        <dbReference type="ARBA" id="ARBA00023125"/>
    </source>
</evidence>
<dbReference type="Proteomes" id="UP000325577">
    <property type="component" value="Linkage Group LG14"/>
</dbReference>
<evidence type="ECO:0000256" key="1">
    <source>
        <dbReference type="ARBA" id="ARBA00004123"/>
    </source>
</evidence>
<protein>
    <recommendedName>
        <fullName evidence="6">TF-B3 domain-containing protein</fullName>
    </recommendedName>
</protein>
<sequence length="113" mass="12862">MTSLKMAGLQPKELCFTKILSDSDVNGCLELPKENGLTVDEVMVVQDGQGGEWKFKVRQRNTGRCYMALEWSNFTTDVSARARDRLSFYRLAYFNLLGRKVCPNGYLVTLERA</sequence>
<dbReference type="InterPro" id="IPR015300">
    <property type="entry name" value="DNA-bd_pseudobarrel_sf"/>
</dbReference>
<reference evidence="7 8" key="1">
    <citation type="submission" date="2019-09" db="EMBL/GenBank/DDBJ databases">
        <title>A chromosome-level genome assembly of the Chinese tupelo Nyssa sinensis.</title>
        <authorList>
            <person name="Yang X."/>
            <person name="Kang M."/>
            <person name="Yang Y."/>
            <person name="Xiong H."/>
            <person name="Wang M."/>
            <person name="Zhang Z."/>
            <person name="Wang Z."/>
            <person name="Wu H."/>
            <person name="Ma T."/>
            <person name="Liu J."/>
            <person name="Xi Z."/>
        </authorList>
    </citation>
    <scope>NUCLEOTIDE SEQUENCE [LARGE SCALE GENOMIC DNA]</scope>
    <source>
        <strain evidence="7">J267</strain>
        <tissue evidence="7">Leaf</tissue>
    </source>
</reference>
<keyword evidence="3" id="KW-0238">DNA-binding</keyword>
<keyword evidence="4" id="KW-0804">Transcription</keyword>
<dbReference type="GO" id="GO:0003677">
    <property type="term" value="F:DNA binding"/>
    <property type="evidence" value="ECO:0007669"/>
    <property type="project" value="UniProtKB-KW"/>
</dbReference>
<dbReference type="SMART" id="SM01019">
    <property type="entry name" value="B3"/>
    <property type="match status" value="1"/>
</dbReference>
<dbReference type="Gene3D" id="2.40.330.10">
    <property type="entry name" value="DNA-binding pseudobarrel domain"/>
    <property type="match status" value="1"/>
</dbReference>
<accession>A0A5J5B7B8</accession>
<name>A0A5J5B7B8_9ASTE</name>
<gene>
    <name evidence="7" type="ORF">F0562_025805</name>
</gene>
<evidence type="ECO:0000256" key="5">
    <source>
        <dbReference type="ARBA" id="ARBA00023242"/>
    </source>
</evidence>
<dbReference type="InterPro" id="IPR003340">
    <property type="entry name" value="B3_DNA-bd"/>
</dbReference>
<evidence type="ECO:0000313" key="8">
    <source>
        <dbReference type="Proteomes" id="UP000325577"/>
    </source>
</evidence>
<keyword evidence="2" id="KW-0805">Transcription regulation</keyword>